<name>A0ABR1SPG7_9PEZI</name>
<organism evidence="2 3">
    <name type="scientific">Apiospora rasikravindrae</name>
    <dbReference type="NCBI Taxonomy" id="990691"/>
    <lineage>
        <taxon>Eukaryota</taxon>
        <taxon>Fungi</taxon>
        <taxon>Dikarya</taxon>
        <taxon>Ascomycota</taxon>
        <taxon>Pezizomycotina</taxon>
        <taxon>Sordariomycetes</taxon>
        <taxon>Xylariomycetidae</taxon>
        <taxon>Amphisphaeriales</taxon>
        <taxon>Apiosporaceae</taxon>
        <taxon>Apiospora</taxon>
    </lineage>
</organism>
<dbReference type="EMBL" id="JAQQWK010000009">
    <property type="protein sequence ID" value="KAK8035403.1"/>
    <property type="molecule type" value="Genomic_DNA"/>
</dbReference>
<dbReference type="Proteomes" id="UP001444661">
    <property type="component" value="Unassembled WGS sequence"/>
</dbReference>
<keyword evidence="1" id="KW-0732">Signal</keyword>
<protein>
    <submittedName>
        <fullName evidence="2">Uncharacterized protein</fullName>
    </submittedName>
</protein>
<gene>
    <name evidence="2" type="ORF">PG993_010398</name>
</gene>
<evidence type="ECO:0000313" key="3">
    <source>
        <dbReference type="Proteomes" id="UP001444661"/>
    </source>
</evidence>
<feature type="signal peptide" evidence="1">
    <location>
        <begin position="1"/>
        <end position="19"/>
    </location>
</feature>
<reference evidence="2 3" key="1">
    <citation type="submission" date="2023-01" db="EMBL/GenBank/DDBJ databases">
        <title>Analysis of 21 Apiospora genomes using comparative genomics revels a genus with tremendous synthesis potential of carbohydrate active enzymes and secondary metabolites.</title>
        <authorList>
            <person name="Sorensen T."/>
        </authorList>
    </citation>
    <scope>NUCLEOTIDE SEQUENCE [LARGE SCALE GENOMIC DNA]</scope>
    <source>
        <strain evidence="2 3">CBS 33761</strain>
    </source>
</reference>
<evidence type="ECO:0000256" key="1">
    <source>
        <dbReference type="SAM" id="SignalP"/>
    </source>
</evidence>
<proteinExistence type="predicted"/>
<sequence length="71" mass="8199">MSVMLFVIFDCDWIKIVLASGNELRTHLARTPVRLWKYAIVVDLLTQDPTRLVQGISAYLSRYGGEITRMR</sequence>
<accession>A0ABR1SPG7</accession>
<comment type="caution">
    <text evidence="2">The sequence shown here is derived from an EMBL/GenBank/DDBJ whole genome shotgun (WGS) entry which is preliminary data.</text>
</comment>
<keyword evidence="3" id="KW-1185">Reference proteome</keyword>
<evidence type="ECO:0000313" key="2">
    <source>
        <dbReference type="EMBL" id="KAK8035403.1"/>
    </source>
</evidence>
<feature type="chain" id="PRO_5045672870" evidence="1">
    <location>
        <begin position="20"/>
        <end position="71"/>
    </location>
</feature>